<name>A0A2J6QXU1_HYAVF</name>
<proteinExistence type="predicted"/>
<organism evidence="1 2">
    <name type="scientific">Hyaloscypha variabilis (strain UAMH 11265 / GT02V1 / F)</name>
    <name type="common">Meliniomyces variabilis</name>
    <dbReference type="NCBI Taxonomy" id="1149755"/>
    <lineage>
        <taxon>Eukaryota</taxon>
        <taxon>Fungi</taxon>
        <taxon>Dikarya</taxon>
        <taxon>Ascomycota</taxon>
        <taxon>Pezizomycotina</taxon>
        <taxon>Leotiomycetes</taxon>
        <taxon>Helotiales</taxon>
        <taxon>Hyaloscyphaceae</taxon>
        <taxon>Hyaloscypha</taxon>
        <taxon>Hyaloscypha variabilis</taxon>
    </lineage>
</organism>
<sequence>MNEFRSSTTSLRSSMYETVEENGRTYHKYKEGSYLLPNDENEMSRLDLQHHLCKLTLHGKSHLAPLKNPKNVLDFGTGTGIWAIEFAEEFPEASVLGTDLSPIQPIFVPPNCRFEVDDAEDDWLYEEKFDYIHGRLLAMCFKDPLSIFRKAFNSLNPGGYFEMFDFDAKYRCIDDSDVGSSLREYSDMMISGAAKLGKVITHAPNYKRYFEEAGFMDIVEEKFQWPSNTWPKGKYHKTLGLWYNKDMQDGLEGMTMAVFTRAHGMKKEEVQEIVTQIKKDVNDKSIHVYVPIHVVYGRKPE</sequence>
<dbReference type="InterPro" id="IPR029063">
    <property type="entry name" value="SAM-dependent_MTases_sf"/>
</dbReference>
<reference evidence="1 2" key="1">
    <citation type="submission" date="2016-04" db="EMBL/GenBank/DDBJ databases">
        <title>A degradative enzymes factory behind the ericoid mycorrhizal symbiosis.</title>
        <authorList>
            <consortium name="DOE Joint Genome Institute"/>
            <person name="Martino E."/>
            <person name="Morin E."/>
            <person name="Grelet G."/>
            <person name="Kuo A."/>
            <person name="Kohler A."/>
            <person name="Daghino S."/>
            <person name="Barry K."/>
            <person name="Choi C."/>
            <person name="Cichocki N."/>
            <person name="Clum A."/>
            <person name="Copeland A."/>
            <person name="Hainaut M."/>
            <person name="Haridas S."/>
            <person name="Labutti K."/>
            <person name="Lindquist E."/>
            <person name="Lipzen A."/>
            <person name="Khouja H.-R."/>
            <person name="Murat C."/>
            <person name="Ohm R."/>
            <person name="Olson A."/>
            <person name="Spatafora J."/>
            <person name="Veneault-Fourrey C."/>
            <person name="Henrissat B."/>
            <person name="Grigoriev I."/>
            <person name="Martin F."/>
            <person name="Perotto S."/>
        </authorList>
    </citation>
    <scope>NUCLEOTIDE SEQUENCE [LARGE SCALE GENOMIC DNA]</scope>
    <source>
        <strain evidence="1 2">F</strain>
    </source>
</reference>
<accession>A0A2J6QXU1</accession>
<dbReference type="Gene3D" id="3.40.50.150">
    <property type="entry name" value="Vaccinia Virus protein VP39"/>
    <property type="match status" value="1"/>
</dbReference>
<evidence type="ECO:0000313" key="1">
    <source>
        <dbReference type="EMBL" id="PMD31070.1"/>
    </source>
</evidence>
<dbReference type="AlphaFoldDB" id="A0A2J6QXU1"/>
<dbReference type="Pfam" id="PF13489">
    <property type="entry name" value="Methyltransf_23"/>
    <property type="match status" value="1"/>
</dbReference>
<dbReference type="STRING" id="1149755.A0A2J6QXU1"/>
<dbReference type="SUPFAM" id="SSF53335">
    <property type="entry name" value="S-adenosyl-L-methionine-dependent methyltransferases"/>
    <property type="match status" value="1"/>
</dbReference>
<dbReference type="Proteomes" id="UP000235786">
    <property type="component" value="Unassembled WGS sequence"/>
</dbReference>
<dbReference type="PANTHER" id="PTHR43591:SF102">
    <property type="entry name" value="S-ADENOSYL-L-METHIONINE-DEPENDENT METHYLTRANSFERASE"/>
    <property type="match status" value="1"/>
</dbReference>
<evidence type="ECO:0000313" key="2">
    <source>
        <dbReference type="Proteomes" id="UP000235786"/>
    </source>
</evidence>
<keyword evidence="1" id="KW-0489">Methyltransferase</keyword>
<protein>
    <submittedName>
        <fullName evidence="1">S-adenosyl-L-methionine-dependent methyltransferase</fullName>
    </submittedName>
</protein>
<dbReference type="GO" id="GO:0008168">
    <property type="term" value="F:methyltransferase activity"/>
    <property type="evidence" value="ECO:0007669"/>
    <property type="project" value="UniProtKB-KW"/>
</dbReference>
<dbReference type="CDD" id="cd02440">
    <property type="entry name" value="AdoMet_MTases"/>
    <property type="match status" value="1"/>
</dbReference>
<dbReference type="PANTHER" id="PTHR43591">
    <property type="entry name" value="METHYLTRANSFERASE"/>
    <property type="match status" value="1"/>
</dbReference>
<gene>
    <name evidence="1" type="ORF">L207DRAFT_443037</name>
</gene>
<keyword evidence="2" id="KW-1185">Reference proteome</keyword>
<dbReference type="GO" id="GO:0032259">
    <property type="term" value="P:methylation"/>
    <property type="evidence" value="ECO:0007669"/>
    <property type="project" value="UniProtKB-KW"/>
</dbReference>
<dbReference type="EMBL" id="KZ613964">
    <property type="protein sequence ID" value="PMD31070.1"/>
    <property type="molecule type" value="Genomic_DNA"/>
</dbReference>
<keyword evidence="1" id="KW-0808">Transferase</keyword>
<dbReference type="OrthoDB" id="2013972at2759"/>